<reference evidence="2 3" key="1">
    <citation type="submission" date="2022-07" db="EMBL/GenBank/DDBJ databases">
        <title>Degradation activity of malathion, p-nitrophenol and potential low-temperature adaptation strategy of Rhodococcus sp. FXJ9.536.</title>
        <authorList>
            <person name="Huang J."/>
            <person name="Huang Y."/>
        </authorList>
    </citation>
    <scope>NUCLEOTIDE SEQUENCE [LARGE SCALE GENOMIC DNA]</scope>
    <source>
        <strain evidence="2 3">FXJ9.536</strain>
    </source>
</reference>
<gene>
    <name evidence="2" type="ORF">NOF53_26855</name>
</gene>
<dbReference type="EMBL" id="JANFQF010000038">
    <property type="protein sequence ID" value="MCQ4122728.1"/>
    <property type="molecule type" value="Genomic_DNA"/>
</dbReference>
<comment type="caution">
    <text evidence="2">The sequence shown here is derived from an EMBL/GenBank/DDBJ whole genome shotgun (WGS) entry which is preliminary data.</text>
</comment>
<protein>
    <submittedName>
        <fullName evidence="2">ABC transporter permease</fullName>
    </submittedName>
</protein>
<organism evidence="2 3">
    <name type="scientific">Rhodococcus tibetensis</name>
    <dbReference type="NCBI Taxonomy" id="2965064"/>
    <lineage>
        <taxon>Bacteria</taxon>
        <taxon>Bacillati</taxon>
        <taxon>Actinomycetota</taxon>
        <taxon>Actinomycetes</taxon>
        <taxon>Mycobacteriales</taxon>
        <taxon>Nocardiaceae</taxon>
        <taxon>Rhodococcus</taxon>
    </lineage>
</organism>
<dbReference type="RefSeq" id="WP_255974633.1">
    <property type="nucleotide sequence ID" value="NZ_JANFQF010000038.1"/>
</dbReference>
<proteinExistence type="predicted"/>
<evidence type="ECO:0000313" key="2">
    <source>
        <dbReference type="EMBL" id="MCQ4122728.1"/>
    </source>
</evidence>
<accession>A0ABT1QM45</accession>
<feature type="transmembrane region" description="Helical" evidence="1">
    <location>
        <begin position="325"/>
        <end position="343"/>
    </location>
</feature>
<keyword evidence="3" id="KW-1185">Reference proteome</keyword>
<feature type="transmembrane region" description="Helical" evidence="1">
    <location>
        <begin position="103"/>
        <end position="126"/>
    </location>
</feature>
<evidence type="ECO:0000313" key="3">
    <source>
        <dbReference type="Proteomes" id="UP001524501"/>
    </source>
</evidence>
<evidence type="ECO:0000256" key="1">
    <source>
        <dbReference type="SAM" id="Phobius"/>
    </source>
</evidence>
<dbReference type="Proteomes" id="UP001524501">
    <property type="component" value="Unassembled WGS sequence"/>
</dbReference>
<keyword evidence="1" id="KW-0472">Membrane</keyword>
<feature type="transmembrane region" description="Helical" evidence="1">
    <location>
        <begin position="57"/>
        <end position="82"/>
    </location>
</feature>
<feature type="transmembrane region" description="Helical" evidence="1">
    <location>
        <begin position="163"/>
        <end position="181"/>
    </location>
</feature>
<keyword evidence="1" id="KW-1133">Transmembrane helix</keyword>
<name>A0ABT1QM45_9NOCA</name>
<keyword evidence="1" id="KW-0812">Transmembrane</keyword>
<sequence>MATPPQDHRGRTRLDPGSALAAVVAGRIVRGNPGARAFGTFFGCFGSTPDVCRAESVLTATTVIAVAVPVLLGLLVGVTVFSRDIEQGTHVLGLSQSVSRARWFWMRILVVFVPISVAMAVLGFILEWSRSYGGGKSVAFISGFGIGVARLTFPLFQSSGLVLGTYTFLALIIGSAAALIVRNTLGAMVITLVATASIMVGLQLGARPHYAPTSIEARPLSGAAAYASSGNIGFWFDSWTVGSDYVNADGSIVDIDREQCDRAFYSDDFGQHPDETYADYNARTEILYQQQQRDYEGCLRAQGADHFEVRYHADNRFRQFQLTEAALALLIAAAFLVPARWGLRRLRP</sequence>